<dbReference type="InterPro" id="IPR002792">
    <property type="entry name" value="TRAM_dom"/>
</dbReference>
<dbReference type="InterPro" id="IPR023404">
    <property type="entry name" value="rSAM_horseshoe"/>
</dbReference>
<dbReference type="SUPFAM" id="SSF102114">
    <property type="entry name" value="Radical SAM enzymes"/>
    <property type="match status" value="1"/>
</dbReference>
<dbReference type="NCBIfam" id="TIGR00089">
    <property type="entry name" value="MiaB/RimO family radical SAM methylthiotransferase"/>
    <property type="match status" value="1"/>
</dbReference>
<evidence type="ECO:0000256" key="7">
    <source>
        <dbReference type="ARBA" id="ARBA00022691"/>
    </source>
</evidence>
<evidence type="ECO:0000259" key="15">
    <source>
        <dbReference type="PROSITE" id="PS51918"/>
    </source>
</evidence>
<comment type="cofactor">
    <cofactor evidence="1">
        <name>[4Fe-4S] cluster</name>
        <dbReference type="ChEBI" id="CHEBI:49883"/>
    </cofactor>
</comment>
<evidence type="ECO:0000256" key="1">
    <source>
        <dbReference type="ARBA" id="ARBA00001966"/>
    </source>
</evidence>
<dbReference type="Gene3D" id="3.40.50.12160">
    <property type="entry name" value="Methylthiotransferase, N-terminal domain"/>
    <property type="match status" value="1"/>
</dbReference>
<dbReference type="FunFam" id="3.80.30.20:FF:000001">
    <property type="entry name" value="tRNA-2-methylthio-N(6)-dimethylallyladenosine synthase 2"/>
    <property type="match status" value="1"/>
</dbReference>
<dbReference type="AlphaFoldDB" id="A0A1G1L3U2"/>
<dbReference type="InterPro" id="IPR006467">
    <property type="entry name" value="MiaB-like_bact"/>
</dbReference>
<dbReference type="PROSITE" id="PS51918">
    <property type="entry name" value="RADICAL_SAM"/>
    <property type="match status" value="1"/>
</dbReference>
<feature type="domain" description="Radical SAM core" evidence="15">
    <location>
        <begin position="144"/>
        <end position="374"/>
    </location>
</feature>
<dbReference type="InterPro" id="IPR007197">
    <property type="entry name" value="rSAM"/>
</dbReference>
<dbReference type="InterPro" id="IPR006638">
    <property type="entry name" value="Elp3/MiaA/NifB-like_rSAM"/>
</dbReference>
<dbReference type="GO" id="GO:0051539">
    <property type="term" value="F:4 iron, 4 sulfur cluster binding"/>
    <property type="evidence" value="ECO:0007669"/>
    <property type="project" value="UniProtKB-KW"/>
</dbReference>
<dbReference type="PANTHER" id="PTHR11918">
    <property type="entry name" value="RADICAL SAM PROTEINS"/>
    <property type="match status" value="1"/>
</dbReference>
<dbReference type="GO" id="GO:0035598">
    <property type="term" value="F:tRNA (N(6)-L-threonylcarbamoyladenosine(37)-C(2))-methylthiotransferase activity"/>
    <property type="evidence" value="ECO:0007669"/>
    <property type="project" value="UniProtKB-EC"/>
</dbReference>
<evidence type="ECO:0000256" key="11">
    <source>
        <dbReference type="ARBA" id="ARBA00031213"/>
    </source>
</evidence>
<evidence type="ECO:0000313" key="16">
    <source>
        <dbReference type="EMBL" id="OGW99539.1"/>
    </source>
</evidence>
<keyword evidence="5" id="KW-0963">Cytoplasm</keyword>
<dbReference type="SFLD" id="SFLDG01061">
    <property type="entry name" value="methylthiotransferase"/>
    <property type="match status" value="1"/>
</dbReference>
<evidence type="ECO:0000256" key="9">
    <source>
        <dbReference type="ARBA" id="ARBA00023004"/>
    </source>
</evidence>
<dbReference type="PROSITE" id="PS50926">
    <property type="entry name" value="TRAM"/>
    <property type="match status" value="1"/>
</dbReference>
<gene>
    <name evidence="16" type="ORF">A3G33_07805</name>
</gene>
<evidence type="ECO:0000256" key="6">
    <source>
        <dbReference type="ARBA" id="ARBA00022679"/>
    </source>
</evidence>
<dbReference type="NCBIfam" id="TIGR01579">
    <property type="entry name" value="MiaB-like-C"/>
    <property type="match status" value="1"/>
</dbReference>
<evidence type="ECO:0000259" key="14">
    <source>
        <dbReference type="PROSITE" id="PS51449"/>
    </source>
</evidence>
<evidence type="ECO:0000259" key="13">
    <source>
        <dbReference type="PROSITE" id="PS50926"/>
    </source>
</evidence>
<evidence type="ECO:0000256" key="12">
    <source>
        <dbReference type="ARBA" id="ARBA00051661"/>
    </source>
</evidence>
<reference evidence="16 17" key="1">
    <citation type="journal article" date="2016" name="Nat. Commun.">
        <title>Thousands of microbial genomes shed light on interconnected biogeochemical processes in an aquifer system.</title>
        <authorList>
            <person name="Anantharaman K."/>
            <person name="Brown C.T."/>
            <person name="Hug L.A."/>
            <person name="Sharon I."/>
            <person name="Castelle C.J."/>
            <person name="Probst A.J."/>
            <person name="Thomas B.C."/>
            <person name="Singh A."/>
            <person name="Wilkins M.J."/>
            <person name="Karaoz U."/>
            <person name="Brodie E.L."/>
            <person name="Williams K.H."/>
            <person name="Hubbard S.S."/>
            <person name="Banfield J.F."/>
        </authorList>
    </citation>
    <scope>NUCLEOTIDE SEQUENCE [LARGE SCALE GENOMIC DNA]</scope>
</reference>
<protein>
    <recommendedName>
        <fullName evidence="3">tRNA (N(6)-L-threonylcarbamoyladenosine(37)-C(2))-methylthiotransferase</fullName>
        <ecNumber evidence="3">2.8.4.5</ecNumber>
    </recommendedName>
    <alternativeName>
        <fullName evidence="11">tRNA-t(6)A37 methylthiotransferase</fullName>
    </alternativeName>
</protein>
<evidence type="ECO:0000313" key="17">
    <source>
        <dbReference type="Proteomes" id="UP000178187"/>
    </source>
</evidence>
<dbReference type="GO" id="GO:0046872">
    <property type="term" value="F:metal ion binding"/>
    <property type="evidence" value="ECO:0007669"/>
    <property type="project" value="UniProtKB-KW"/>
</dbReference>
<dbReference type="Gene3D" id="3.80.30.20">
    <property type="entry name" value="tm_1862 like domain"/>
    <property type="match status" value="1"/>
</dbReference>
<dbReference type="InterPro" id="IPR038135">
    <property type="entry name" value="Methylthiotransferase_N_sf"/>
</dbReference>
<keyword evidence="8" id="KW-0479">Metal-binding</keyword>
<dbReference type="EMBL" id="MHFR01000004">
    <property type="protein sequence ID" value="OGW99539.1"/>
    <property type="molecule type" value="Genomic_DNA"/>
</dbReference>
<comment type="function">
    <text evidence="2">Catalyzes the methylthiolation of N6-threonylcarbamoyladenosine (t(6)A), leading to the formation of 2-methylthio-N6-threonylcarbamoyladenosine (ms(2)t(6)A) at position 37 in tRNAs that read codons beginning with adenine.</text>
</comment>
<dbReference type="InterPro" id="IPR013848">
    <property type="entry name" value="Methylthiotransferase_N"/>
</dbReference>
<dbReference type="CDD" id="cd01335">
    <property type="entry name" value="Radical_SAM"/>
    <property type="match status" value="1"/>
</dbReference>
<dbReference type="Pfam" id="PF04055">
    <property type="entry name" value="Radical_SAM"/>
    <property type="match status" value="1"/>
</dbReference>
<evidence type="ECO:0000256" key="5">
    <source>
        <dbReference type="ARBA" id="ARBA00022490"/>
    </source>
</evidence>
<dbReference type="InterPro" id="IPR005839">
    <property type="entry name" value="Methylthiotransferase"/>
</dbReference>
<comment type="catalytic activity">
    <reaction evidence="12">
        <text>N(6)-L-threonylcarbamoyladenosine(37) in tRNA + (sulfur carrier)-SH + AH2 + 2 S-adenosyl-L-methionine = 2-methylsulfanyl-N(6)-L-threonylcarbamoyladenosine(37) in tRNA + (sulfur carrier)-H + 5'-deoxyadenosine + L-methionine + A + S-adenosyl-L-homocysteine + 2 H(+)</text>
        <dbReference type="Rhea" id="RHEA:37075"/>
        <dbReference type="Rhea" id="RHEA-COMP:10163"/>
        <dbReference type="Rhea" id="RHEA-COMP:11092"/>
        <dbReference type="Rhea" id="RHEA-COMP:14737"/>
        <dbReference type="Rhea" id="RHEA-COMP:14739"/>
        <dbReference type="ChEBI" id="CHEBI:13193"/>
        <dbReference type="ChEBI" id="CHEBI:15378"/>
        <dbReference type="ChEBI" id="CHEBI:17319"/>
        <dbReference type="ChEBI" id="CHEBI:17499"/>
        <dbReference type="ChEBI" id="CHEBI:29917"/>
        <dbReference type="ChEBI" id="CHEBI:57844"/>
        <dbReference type="ChEBI" id="CHEBI:57856"/>
        <dbReference type="ChEBI" id="CHEBI:59789"/>
        <dbReference type="ChEBI" id="CHEBI:64428"/>
        <dbReference type="ChEBI" id="CHEBI:74418"/>
        <dbReference type="ChEBI" id="CHEBI:74420"/>
        <dbReference type="EC" id="2.8.4.5"/>
    </reaction>
</comment>
<evidence type="ECO:0000256" key="2">
    <source>
        <dbReference type="ARBA" id="ARBA00002399"/>
    </source>
</evidence>
<dbReference type="SFLD" id="SFLDS00029">
    <property type="entry name" value="Radical_SAM"/>
    <property type="match status" value="1"/>
</dbReference>
<dbReference type="PANTHER" id="PTHR11918:SF45">
    <property type="entry name" value="THREONYLCARBAMOYLADENOSINE TRNA METHYLTHIOTRANSFERASE"/>
    <property type="match status" value="1"/>
</dbReference>
<dbReference type="Pfam" id="PF00919">
    <property type="entry name" value="UPF0004"/>
    <property type="match status" value="1"/>
</dbReference>
<accession>A0A1G1L3U2</accession>
<evidence type="ECO:0000256" key="10">
    <source>
        <dbReference type="ARBA" id="ARBA00023014"/>
    </source>
</evidence>
<dbReference type="EC" id="2.8.4.5" evidence="3"/>
<evidence type="ECO:0000256" key="3">
    <source>
        <dbReference type="ARBA" id="ARBA00013273"/>
    </source>
</evidence>
<feature type="domain" description="MTTase N-terminal" evidence="14">
    <location>
        <begin position="10"/>
        <end position="122"/>
    </location>
</feature>
<comment type="caution">
    <text evidence="16">The sequence shown here is derived from an EMBL/GenBank/DDBJ whole genome shotgun (WGS) entry which is preliminary data.</text>
</comment>
<sequence>MRESSEQGGRKVKFLTLGCRVNQYETQAIREQFLRQKYEETESAQSADFVVINTCTVTHESDRQSRYLIRKTYRENPKAKIVVTGCWADGDSETAEKLEGVYRIVSNSDKPDFLRELSVGENPPDEKTKINSKWCFPCLNISQFKGRTRAYVKIQDGCNHACSFCKVVLVRGPSRSRPMRDVIEETKRLCDFGIREIVLTGVQLGAYGYDLEKRQILPDLIGELVRIPDLKRIRLSSIEPTDVSKDLIGMMAQSEKICHHLHIPLQSGDDEVLKRMNRRYDSRFFENLIDQIRFKLSDFILTADVIFGFPGEDVDRFDRTISLLKQVKPYKTHIFPYSRREGTRAFRYTEKIPPAELRERKQKLFEMDQTLRNEVCAQYVEKKIEILIEDREAASENGSIGRTDNYLEVFCRNKVISPGSFVKVRIDDVENGILIAHLNQEDRYGP</sequence>
<keyword evidence="4" id="KW-0004">4Fe-4S</keyword>
<keyword evidence="10" id="KW-0411">Iron-sulfur</keyword>
<feature type="domain" description="TRAM" evidence="13">
    <location>
        <begin position="377"/>
        <end position="440"/>
    </location>
</feature>
<dbReference type="Pfam" id="PF01938">
    <property type="entry name" value="TRAM"/>
    <property type="match status" value="1"/>
</dbReference>
<keyword evidence="7" id="KW-0949">S-adenosyl-L-methionine</keyword>
<dbReference type="InterPro" id="IPR058240">
    <property type="entry name" value="rSAM_sf"/>
</dbReference>
<organism evidence="16 17">
    <name type="scientific">Candidatus Danuiimicrobium aquiferis</name>
    <dbReference type="NCBI Taxonomy" id="1801832"/>
    <lineage>
        <taxon>Bacteria</taxon>
        <taxon>Pseudomonadati</taxon>
        <taxon>Candidatus Omnitrophota</taxon>
        <taxon>Candidatus Danuiimicrobium</taxon>
    </lineage>
</organism>
<keyword evidence="6 16" id="KW-0808">Transferase</keyword>
<name>A0A1G1L3U2_9BACT</name>
<evidence type="ECO:0000256" key="8">
    <source>
        <dbReference type="ARBA" id="ARBA00022723"/>
    </source>
</evidence>
<evidence type="ECO:0000256" key="4">
    <source>
        <dbReference type="ARBA" id="ARBA00022485"/>
    </source>
</evidence>
<dbReference type="SMART" id="SM00729">
    <property type="entry name" value="Elp3"/>
    <property type="match status" value="1"/>
</dbReference>
<dbReference type="PROSITE" id="PS01278">
    <property type="entry name" value="MTTASE_RADICAL"/>
    <property type="match status" value="1"/>
</dbReference>
<dbReference type="PROSITE" id="PS51449">
    <property type="entry name" value="MTTASE_N"/>
    <property type="match status" value="1"/>
</dbReference>
<dbReference type="SFLD" id="SFLDG01082">
    <property type="entry name" value="B12-binding_domain_containing"/>
    <property type="match status" value="1"/>
</dbReference>
<proteinExistence type="predicted"/>
<dbReference type="Proteomes" id="UP000178187">
    <property type="component" value="Unassembled WGS sequence"/>
</dbReference>
<dbReference type="InterPro" id="IPR020612">
    <property type="entry name" value="Methylthiotransferase_CS"/>
</dbReference>
<keyword evidence="9" id="KW-0408">Iron</keyword>